<evidence type="ECO:0000313" key="4">
    <source>
        <dbReference type="Proteomes" id="UP000297295"/>
    </source>
</evidence>
<dbReference type="OrthoDB" id="301911at2157"/>
<keyword evidence="1" id="KW-0812">Transmembrane</keyword>
<feature type="transmembrane region" description="Helical" evidence="1">
    <location>
        <begin position="17"/>
        <end position="36"/>
    </location>
</feature>
<evidence type="ECO:0000256" key="1">
    <source>
        <dbReference type="SAM" id="Phobius"/>
    </source>
</evidence>
<keyword evidence="1" id="KW-0472">Membrane</keyword>
<feature type="domain" description="YdbS-like PH" evidence="2">
    <location>
        <begin position="75"/>
        <end position="147"/>
    </location>
</feature>
<dbReference type="PANTHER" id="PTHR34473:SF2">
    <property type="entry name" value="UPF0699 TRANSMEMBRANE PROTEIN YDBT"/>
    <property type="match status" value="1"/>
</dbReference>
<dbReference type="InterPro" id="IPR005182">
    <property type="entry name" value="YdbS-like_PH"/>
</dbReference>
<accession>A0A4E0PVH2</accession>
<reference evidence="3 4" key="1">
    <citation type="submission" date="2017-11" db="EMBL/GenBank/DDBJ databases">
        <title>Isolation and Characterization of Methanogenic Archaea from Saline Meromictic Lake at Siberia.</title>
        <authorList>
            <person name="Shen Y."/>
            <person name="Huang H.-H."/>
            <person name="Lai M.-C."/>
            <person name="Chen S.-C."/>
        </authorList>
    </citation>
    <scope>NUCLEOTIDE SEQUENCE [LARGE SCALE GENOMIC DNA]</scope>
    <source>
        <strain evidence="3 4">SY-01</strain>
    </source>
</reference>
<keyword evidence="4" id="KW-1185">Reference proteome</keyword>
<comment type="caution">
    <text evidence="3">The sequence shown here is derived from an EMBL/GenBank/DDBJ whole genome shotgun (WGS) entry which is preliminary data.</text>
</comment>
<evidence type="ECO:0000313" key="3">
    <source>
        <dbReference type="EMBL" id="TGC09348.1"/>
    </source>
</evidence>
<dbReference type="Pfam" id="PF03703">
    <property type="entry name" value="bPH_2"/>
    <property type="match status" value="1"/>
</dbReference>
<dbReference type="RefSeq" id="WP_135389385.1">
    <property type="nucleotide sequence ID" value="NZ_PGGK01000005.1"/>
</dbReference>
<dbReference type="AlphaFoldDB" id="A0A4E0PVH2"/>
<dbReference type="Proteomes" id="UP000297295">
    <property type="component" value="Unassembled WGS sequence"/>
</dbReference>
<name>A0A4E0PVH2_9EURY</name>
<organism evidence="3 4">
    <name type="scientific">Methanolobus halotolerans</name>
    <dbReference type="NCBI Taxonomy" id="2052935"/>
    <lineage>
        <taxon>Archaea</taxon>
        <taxon>Methanobacteriati</taxon>
        <taxon>Methanobacteriota</taxon>
        <taxon>Stenosarchaea group</taxon>
        <taxon>Methanomicrobia</taxon>
        <taxon>Methanosarcinales</taxon>
        <taxon>Methanosarcinaceae</taxon>
        <taxon>Methanolobus</taxon>
    </lineage>
</organism>
<feature type="transmembrane region" description="Helical" evidence="1">
    <location>
        <begin position="42"/>
        <end position="64"/>
    </location>
</feature>
<dbReference type="PANTHER" id="PTHR34473">
    <property type="entry name" value="UPF0699 TRANSMEMBRANE PROTEIN YDBS"/>
    <property type="match status" value="1"/>
</dbReference>
<keyword evidence="1" id="KW-1133">Transmembrane helix</keyword>
<protein>
    <recommendedName>
        <fullName evidence="2">YdbS-like PH domain-containing protein</fullName>
    </recommendedName>
</protein>
<proteinExistence type="predicted"/>
<dbReference type="EMBL" id="PGGK01000005">
    <property type="protein sequence ID" value="TGC09348.1"/>
    <property type="molecule type" value="Genomic_DNA"/>
</dbReference>
<evidence type="ECO:0000259" key="2">
    <source>
        <dbReference type="Pfam" id="PF03703"/>
    </source>
</evidence>
<gene>
    <name evidence="3" type="ORF">CUN85_05760</name>
</gene>
<sequence length="161" mass="18648">MLENEPSGHIDPRALKVWFLNGILEGFVLLLFPISYLMIEEFFWNLPVIWGWIGIAGVTIYTIWRSVVAPQLRMQFWRYEIQEDEIYIQHGIFVIKRTLIPMIRVQHVDTEYGPVMRYFGLATLRISTAATDHHIPALSKEKASELMGEIASLARVSDEDV</sequence>